<dbReference type="PROSITE" id="PS51671">
    <property type="entry name" value="ACT"/>
    <property type="match status" value="1"/>
</dbReference>
<reference evidence="10 11" key="1">
    <citation type="submission" date="2019-06" db="EMBL/GenBank/DDBJ databases">
        <title>Complete genome sequence of Bacteroides uniformis NBRC 113350.</title>
        <authorList>
            <person name="Miura T."/>
            <person name="Furukawa M."/>
            <person name="Shimamura M."/>
            <person name="Ohyama Y."/>
            <person name="Yamazoe A."/>
            <person name="Kawasaki H."/>
        </authorList>
    </citation>
    <scope>NUCLEOTIDE SEQUENCE [LARGE SCALE GENOMIC DNA]</scope>
    <source>
        <strain evidence="10 11">NBRC 113350</strain>
    </source>
</reference>
<dbReference type="Proteomes" id="UP000320533">
    <property type="component" value="Chromosome"/>
</dbReference>
<comment type="function">
    <text evidence="8">Catalyzes the conversion of 2 pyruvate molecules into acetolactate in the first common step of the biosynthetic pathway of the branched-amino acids such as leucine, isoleucine, and valine.</text>
</comment>
<evidence type="ECO:0000256" key="5">
    <source>
        <dbReference type="ARBA" id="ARBA00022605"/>
    </source>
</evidence>
<sequence length="199" mass="23076">MLKSCEIKEFTLSMDKKLYTIIVHSENFAGLLNQVTAVFTRRQINIESLNVSASSIKGVHKYTITAWTDKDTIEKVTKQITKKIDVLQAHYFTDDEIYQHEIALYKITTPTLEEKPEVSKVIRKYNARIVEVNAVFAIVEKNGMSEEITNLYEELRQLDCVLQFVRSGRVAITTSCFERVNEYLADREAKYRQSKHQES</sequence>
<keyword evidence="5 8" id="KW-0028">Amino-acid biosynthesis</keyword>
<dbReference type="FunFam" id="3.30.70.260:FF:000034">
    <property type="entry name" value="Acetolactate synthase small subunit"/>
    <property type="match status" value="1"/>
</dbReference>
<dbReference type="AlphaFoldDB" id="A0A139KGR8"/>
<dbReference type="GO" id="GO:0009097">
    <property type="term" value="P:isoleucine biosynthetic process"/>
    <property type="evidence" value="ECO:0007669"/>
    <property type="project" value="UniProtKB-UniRule"/>
</dbReference>
<dbReference type="InterPro" id="IPR027271">
    <property type="entry name" value="Acetolactate_synth/TF_NikR_C"/>
</dbReference>
<organism evidence="10 11">
    <name type="scientific">Bacteroides uniformis</name>
    <dbReference type="NCBI Taxonomy" id="820"/>
    <lineage>
        <taxon>Bacteria</taxon>
        <taxon>Pseudomonadati</taxon>
        <taxon>Bacteroidota</taxon>
        <taxon>Bacteroidia</taxon>
        <taxon>Bacteroidales</taxon>
        <taxon>Bacteroidaceae</taxon>
        <taxon>Bacteroides</taxon>
    </lineage>
</organism>
<name>A0A139KGR8_BACUN</name>
<keyword evidence="6 8" id="KW-0100">Branched-chain amino acid biosynthesis</keyword>
<comment type="pathway">
    <text evidence="1 8">Amino-acid biosynthesis; L-isoleucine biosynthesis; L-isoleucine from 2-oxobutanoate: step 1/4.</text>
</comment>
<dbReference type="Gene3D" id="3.30.70.260">
    <property type="match status" value="1"/>
</dbReference>
<dbReference type="PANTHER" id="PTHR30239">
    <property type="entry name" value="ACETOLACTATE SYNTHASE SMALL SUBUNIT"/>
    <property type="match status" value="1"/>
</dbReference>
<evidence type="ECO:0000256" key="6">
    <source>
        <dbReference type="ARBA" id="ARBA00023304"/>
    </source>
</evidence>
<evidence type="ECO:0000256" key="4">
    <source>
        <dbReference type="ARBA" id="ARBA00011744"/>
    </source>
</evidence>
<dbReference type="GO" id="GO:1990610">
    <property type="term" value="F:acetolactate synthase regulator activity"/>
    <property type="evidence" value="ECO:0007669"/>
    <property type="project" value="UniProtKB-UniRule"/>
</dbReference>
<dbReference type="KEGG" id="bun:Bun01g_37760"/>
<dbReference type="GO" id="GO:0009099">
    <property type="term" value="P:L-valine biosynthetic process"/>
    <property type="evidence" value="ECO:0007669"/>
    <property type="project" value="UniProtKB-UniRule"/>
</dbReference>
<evidence type="ECO:0000256" key="2">
    <source>
        <dbReference type="ARBA" id="ARBA00005025"/>
    </source>
</evidence>
<dbReference type="Gene3D" id="3.30.70.1150">
    <property type="entry name" value="ACT-like. Chain A, domain 2"/>
    <property type="match status" value="1"/>
</dbReference>
<evidence type="ECO:0000256" key="1">
    <source>
        <dbReference type="ARBA" id="ARBA00004974"/>
    </source>
</evidence>
<dbReference type="GO" id="GO:0005829">
    <property type="term" value="C:cytosol"/>
    <property type="evidence" value="ECO:0007669"/>
    <property type="project" value="TreeGrafter"/>
</dbReference>
<dbReference type="PANTHER" id="PTHR30239:SF0">
    <property type="entry name" value="ACETOLACTATE SYNTHASE SMALL SUBUNIT 1, CHLOROPLASTIC"/>
    <property type="match status" value="1"/>
</dbReference>
<evidence type="ECO:0000313" key="11">
    <source>
        <dbReference type="Proteomes" id="UP000320533"/>
    </source>
</evidence>
<evidence type="ECO:0000256" key="3">
    <source>
        <dbReference type="ARBA" id="ARBA00006341"/>
    </source>
</evidence>
<dbReference type="STRING" id="820.ERS852554_01965"/>
<dbReference type="EMBL" id="AP019724">
    <property type="protein sequence ID" value="BBK89406.1"/>
    <property type="molecule type" value="Genomic_DNA"/>
</dbReference>
<dbReference type="InterPro" id="IPR004789">
    <property type="entry name" value="Acetalactate_synth_ssu"/>
</dbReference>
<dbReference type="NCBIfam" id="TIGR00119">
    <property type="entry name" value="acolac_sm"/>
    <property type="match status" value="1"/>
</dbReference>
<dbReference type="InterPro" id="IPR002912">
    <property type="entry name" value="ACT_dom"/>
</dbReference>
<comment type="pathway">
    <text evidence="2 8">Amino-acid biosynthesis; L-valine biosynthesis; L-valine from pyruvate: step 1/4.</text>
</comment>
<dbReference type="Pfam" id="PF22629">
    <property type="entry name" value="ACT_AHAS_ss"/>
    <property type="match status" value="1"/>
</dbReference>
<dbReference type="InterPro" id="IPR019455">
    <property type="entry name" value="Acetolactate_synth_ssu_C"/>
</dbReference>
<evidence type="ECO:0000256" key="7">
    <source>
        <dbReference type="ARBA" id="ARBA00048670"/>
    </source>
</evidence>
<dbReference type="Pfam" id="PF10369">
    <property type="entry name" value="ALS_ss_C"/>
    <property type="match status" value="1"/>
</dbReference>
<evidence type="ECO:0000259" key="9">
    <source>
        <dbReference type="PROSITE" id="PS51671"/>
    </source>
</evidence>
<proteinExistence type="inferred from homology"/>
<dbReference type="UniPathway" id="UPA00049">
    <property type="reaction ID" value="UER00059"/>
</dbReference>
<dbReference type="SUPFAM" id="SSF55021">
    <property type="entry name" value="ACT-like"/>
    <property type="match status" value="2"/>
</dbReference>
<dbReference type="GO" id="GO:0003984">
    <property type="term" value="F:acetolactate synthase activity"/>
    <property type="evidence" value="ECO:0007669"/>
    <property type="project" value="UniProtKB-UniRule"/>
</dbReference>
<feature type="domain" description="ACT" evidence="9">
    <location>
        <begin position="20"/>
        <end position="94"/>
    </location>
</feature>
<evidence type="ECO:0000313" key="10">
    <source>
        <dbReference type="EMBL" id="BBK89406.1"/>
    </source>
</evidence>
<dbReference type="CDD" id="cd04878">
    <property type="entry name" value="ACT_AHAS"/>
    <property type="match status" value="1"/>
</dbReference>
<evidence type="ECO:0000256" key="8">
    <source>
        <dbReference type="RuleBase" id="RU368092"/>
    </source>
</evidence>
<comment type="similarity">
    <text evidence="3 8">Belongs to the acetolactate synthase small subunit family.</text>
</comment>
<dbReference type="InterPro" id="IPR039557">
    <property type="entry name" value="AHAS_ACT"/>
</dbReference>
<comment type="catalytic activity">
    <reaction evidence="7 8">
        <text>2 pyruvate + H(+) = (2S)-2-acetolactate + CO2</text>
        <dbReference type="Rhea" id="RHEA:25249"/>
        <dbReference type="ChEBI" id="CHEBI:15361"/>
        <dbReference type="ChEBI" id="CHEBI:15378"/>
        <dbReference type="ChEBI" id="CHEBI:16526"/>
        <dbReference type="ChEBI" id="CHEBI:58476"/>
        <dbReference type="EC" id="2.2.1.6"/>
    </reaction>
</comment>
<gene>
    <name evidence="10" type="ORF">Bun01g_37760</name>
</gene>
<dbReference type="InterPro" id="IPR045865">
    <property type="entry name" value="ACT-like_dom_sf"/>
</dbReference>
<comment type="subunit">
    <text evidence="4 8">Dimer of large and small chains.</text>
</comment>
<dbReference type="UniPathway" id="UPA00047">
    <property type="reaction ID" value="UER00055"/>
</dbReference>
<protein>
    <recommendedName>
        <fullName evidence="8">Acetolactate synthase small subunit</fullName>
        <shortName evidence="8">AHAS</shortName>
        <shortName evidence="8">ALS</shortName>
        <ecNumber evidence="8">2.2.1.6</ecNumber>
    </recommendedName>
    <alternativeName>
        <fullName evidence="8">Acetohydroxy-acid synthase small subunit</fullName>
    </alternativeName>
</protein>
<keyword evidence="8" id="KW-0808">Transferase</keyword>
<dbReference type="InterPro" id="IPR054480">
    <property type="entry name" value="AHAS_small-like_ACT"/>
</dbReference>
<accession>A0A139KGR8</accession>
<dbReference type="EC" id="2.2.1.6" evidence="8"/>